<proteinExistence type="predicted"/>
<sequence>MSLTFSLSILEMIDLAKPPAPIMIKFFTPAPRQVILKVYTQSAHCNQFFNIFNRYFIKKFTFNQDTIHTRHIKNIKLNSASHAINIHNRVFFAQQHYNMFRNHILIFRGKKVSIKKTRIFSRVRNVVNIIIFLQKITHIQCNLIAITLIISHFAIYSTKK</sequence>
<evidence type="ECO:0008006" key="3">
    <source>
        <dbReference type="Google" id="ProtNLM"/>
    </source>
</evidence>
<gene>
    <name evidence="1" type="ORF">A9798_10700</name>
</gene>
<evidence type="ECO:0000313" key="1">
    <source>
        <dbReference type="EMBL" id="AOV97380.1"/>
    </source>
</evidence>
<dbReference type="EMBL" id="CP016043">
    <property type="protein sequence ID" value="AOV97380.1"/>
    <property type="molecule type" value="Genomic_DNA"/>
</dbReference>
<organism evidence="1 2">
    <name type="scientific">Edwardsiella hoshinae</name>
    <dbReference type="NCBI Taxonomy" id="93378"/>
    <lineage>
        <taxon>Bacteria</taxon>
        <taxon>Pseudomonadati</taxon>
        <taxon>Pseudomonadota</taxon>
        <taxon>Gammaproteobacteria</taxon>
        <taxon>Enterobacterales</taxon>
        <taxon>Hafniaceae</taxon>
        <taxon>Edwardsiella</taxon>
    </lineage>
</organism>
<evidence type="ECO:0000313" key="2">
    <source>
        <dbReference type="Proteomes" id="UP000175893"/>
    </source>
</evidence>
<keyword evidence="2" id="KW-1185">Reference proteome</keyword>
<protein>
    <recommendedName>
        <fullName evidence="3">Transmembrane protein</fullName>
    </recommendedName>
</protein>
<dbReference type="Proteomes" id="UP000175893">
    <property type="component" value="Chromosome"/>
</dbReference>
<accession>A0ABM6EK92</accession>
<name>A0ABM6EK92_9GAMM</name>
<reference evidence="1 2" key="1">
    <citation type="submission" date="2016-06" db="EMBL/GenBank/DDBJ databases">
        <title>Complete genome sequence of Edwardsiella hoshinae ATCC 35051.</title>
        <authorList>
            <person name="Reichley S.R."/>
            <person name="Waldbieser G.C."/>
            <person name="Lawrence M.L."/>
            <person name="Griffin M.J."/>
        </authorList>
    </citation>
    <scope>NUCLEOTIDE SEQUENCE [LARGE SCALE GENOMIC DNA]</scope>
    <source>
        <strain evidence="1 2">ATCC 35051</strain>
    </source>
</reference>